<protein>
    <submittedName>
        <fullName evidence="3">Uncharacterized protein</fullName>
    </submittedName>
</protein>
<gene>
    <name evidence="3" type="ORF">CONPUDRAFT_73052</name>
</gene>
<dbReference type="RefSeq" id="XP_007768311.1">
    <property type="nucleotide sequence ID" value="XM_007770121.1"/>
</dbReference>
<feature type="compositionally biased region" description="Gly residues" evidence="2">
    <location>
        <begin position="28"/>
        <end position="43"/>
    </location>
</feature>
<reference evidence="4" key="1">
    <citation type="journal article" date="2012" name="Science">
        <title>The Paleozoic origin of enzymatic lignin decomposition reconstructed from 31 fungal genomes.</title>
        <authorList>
            <person name="Floudas D."/>
            <person name="Binder M."/>
            <person name="Riley R."/>
            <person name="Barry K."/>
            <person name="Blanchette R.A."/>
            <person name="Henrissat B."/>
            <person name="Martinez A.T."/>
            <person name="Otillar R."/>
            <person name="Spatafora J.W."/>
            <person name="Yadav J.S."/>
            <person name="Aerts A."/>
            <person name="Benoit I."/>
            <person name="Boyd A."/>
            <person name="Carlson A."/>
            <person name="Copeland A."/>
            <person name="Coutinho P.M."/>
            <person name="de Vries R.P."/>
            <person name="Ferreira P."/>
            <person name="Findley K."/>
            <person name="Foster B."/>
            <person name="Gaskell J."/>
            <person name="Glotzer D."/>
            <person name="Gorecki P."/>
            <person name="Heitman J."/>
            <person name="Hesse C."/>
            <person name="Hori C."/>
            <person name="Igarashi K."/>
            <person name="Jurgens J.A."/>
            <person name="Kallen N."/>
            <person name="Kersten P."/>
            <person name="Kohler A."/>
            <person name="Kuees U."/>
            <person name="Kumar T.K.A."/>
            <person name="Kuo A."/>
            <person name="LaButti K."/>
            <person name="Larrondo L.F."/>
            <person name="Lindquist E."/>
            <person name="Ling A."/>
            <person name="Lombard V."/>
            <person name="Lucas S."/>
            <person name="Lundell T."/>
            <person name="Martin R."/>
            <person name="McLaughlin D.J."/>
            <person name="Morgenstern I."/>
            <person name="Morin E."/>
            <person name="Murat C."/>
            <person name="Nagy L.G."/>
            <person name="Nolan M."/>
            <person name="Ohm R.A."/>
            <person name="Patyshakuliyeva A."/>
            <person name="Rokas A."/>
            <person name="Ruiz-Duenas F.J."/>
            <person name="Sabat G."/>
            <person name="Salamov A."/>
            <person name="Samejima M."/>
            <person name="Schmutz J."/>
            <person name="Slot J.C."/>
            <person name="St John F."/>
            <person name="Stenlid J."/>
            <person name="Sun H."/>
            <person name="Sun S."/>
            <person name="Syed K."/>
            <person name="Tsang A."/>
            <person name="Wiebenga A."/>
            <person name="Young D."/>
            <person name="Pisabarro A."/>
            <person name="Eastwood D.C."/>
            <person name="Martin F."/>
            <person name="Cullen D."/>
            <person name="Grigoriev I.V."/>
            <person name="Hibbett D.S."/>
        </authorList>
    </citation>
    <scope>NUCLEOTIDE SEQUENCE [LARGE SCALE GENOMIC DNA]</scope>
    <source>
        <strain evidence="4">RWD-64-598 SS2</strain>
    </source>
</reference>
<feature type="region of interest" description="Disordered" evidence="2">
    <location>
        <begin position="510"/>
        <end position="542"/>
    </location>
</feature>
<accession>A0A5M3MQ24</accession>
<feature type="coiled-coil region" evidence="1">
    <location>
        <begin position="310"/>
        <end position="337"/>
    </location>
</feature>
<feature type="compositionally biased region" description="Basic and acidic residues" evidence="2">
    <location>
        <begin position="122"/>
        <end position="131"/>
    </location>
</feature>
<feature type="region of interest" description="Disordered" evidence="2">
    <location>
        <begin position="168"/>
        <end position="251"/>
    </location>
</feature>
<dbReference type="Proteomes" id="UP000053558">
    <property type="component" value="Unassembled WGS sequence"/>
</dbReference>
<feature type="compositionally biased region" description="Polar residues" evidence="2">
    <location>
        <begin position="9"/>
        <end position="18"/>
    </location>
</feature>
<dbReference type="GeneID" id="19209074"/>
<dbReference type="OMA" id="VANNDDW"/>
<comment type="caution">
    <text evidence="3">The sequence shown here is derived from an EMBL/GenBank/DDBJ whole genome shotgun (WGS) entry which is preliminary data.</text>
</comment>
<keyword evidence="4" id="KW-1185">Reference proteome</keyword>
<feature type="compositionally biased region" description="Low complexity" evidence="2">
    <location>
        <begin position="210"/>
        <end position="222"/>
    </location>
</feature>
<feature type="compositionally biased region" description="Acidic residues" evidence="2">
    <location>
        <begin position="686"/>
        <end position="748"/>
    </location>
</feature>
<feature type="region of interest" description="Disordered" evidence="2">
    <location>
        <begin position="1"/>
        <end position="148"/>
    </location>
</feature>
<dbReference type="KEGG" id="cput:CONPUDRAFT_73052"/>
<feature type="compositionally biased region" description="Basic and acidic residues" evidence="2">
    <location>
        <begin position="62"/>
        <end position="71"/>
    </location>
</feature>
<feature type="compositionally biased region" description="Low complexity" evidence="2">
    <location>
        <begin position="135"/>
        <end position="148"/>
    </location>
</feature>
<feature type="region of interest" description="Disordered" evidence="2">
    <location>
        <begin position="649"/>
        <end position="671"/>
    </location>
</feature>
<keyword evidence="1" id="KW-0175">Coiled coil</keyword>
<feature type="compositionally biased region" description="Polar residues" evidence="2">
    <location>
        <begin position="95"/>
        <end position="104"/>
    </location>
</feature>
<evidence type="ECO:0000256" key="2">
    <source>
        <dbReference type="SAM" id="MobiDB-lite"/>
    </source>
</evidence>
<sequence length="868" mass="96051">MDTPILPSHPSSQRSGSTRGVTKRRGVSRGGGSSRGQVKGRGGVKSSTGRPDKPVTSCGPDVGKKREREASGDSGYSSSAKRAKGGQFKMPFSNKPAQAQSRDSVLTPDESLACVMASMQEHPPRQSESPHHPRQSSSSVSSLASLSNPSLVEMSSNNAMIDPRLGAVEQPSGQSMGPPPPYTPGAGNPANRGRTVALGMRPTTRAPLKSTTTHVPTVVPSSRAPSVAPGATRPAVSRAPSVAPGTFPQPMRIPRQITDQISGHSADLIRISDNVQRLNSDVHAGQETSAAMLARISALEEELKISKELNRVMKLRLDTMEDKLQGVKDNADVLKDKVPKGSAEGSENELMNSIRKCFLKKLGLNEGTEIHTNVPLPNGEFKKDSRIVPNFTKSFTANKSWHTKMIDYINENLWQHVNGGKDTLAGKSKSDYTKKLGCSFRNWKNSYMAKRKEGVAEGQVDEQEEWLRTQESRRGGRKWQKRTKRNNGRKYSAILMKSDFDILASVQIHSEEESNAPSSPPTVRNQNGNKRVIDSGDEGPVKVKRQQYKAEDPLKVRRATWESQALIALKIKASRLGKSSKRKGIAPQHRLRGQPRNVELPRLPSGKKIPAWALSQTYIDNNELLPTDTRINWTKNECPAFWEQGDPFEETDTLENAPGVANNDDWGAYEDVEDGDENELYAQEQYDEEDQEEYQGEEDDEGEGEGEGEQEQQDEDEDEGEGEQEQQDEDEDEQEGEDEGEEMYDEEEHNGIGNETKAELATKVTRSSVAQGVKPNVGIREYSTVKHHPIATEVCERVNISLIFPYLPEIEVDNVIERGIEFGKVFFLREGRQYESINVVIWLLPFAVSVPLDLQTLSEKLDRVVILG</sequence>
<organism evidence="3 4">
    <name type="scientific">Coniophora puteana (strain RWD-64-598)</name>
    <name type="common">Brown rot fungus</name>
    <dbReference type="NCBI Taxonomy" id="741705"/>
    <lineage>
        <taxon>Eukaryota</taxon>
        <taxon>Fungi</taxon>
        <taxon>Dikarya</taxon>
        <taxon>Basidiomycota</taxon>
        <taxon>Agaricomycotina</taxon>
        <taxon>Agaricomycetes</taxon>
        <taxon>Agaricomycetidae</taxon>
        <taxon>Boletales</taxon>
        <taxon>Coniophorineae</taxon>
        <taxon>Coniophoraceae</taxon>
        <taxon>Coniophora</taxon>
    </lineage>
</organism>
<dbReference type="AlphaFoldDB" id="A0A5M3MQ24"/>
<dbReference type="EMBL" id="JH711578">
    <property type="protein sequence ID" value="EIW81278.1"/>
    <property type="molecule type" value="Genomic_DNA"/>
</dbReference>
<evidence type="ECO:0000313" key="4">
    <source>
        <dbReference type="Proteomes" id="UP000053558"/>
    </source>
</evidence>
<evidence type="ECO:0000313" key="3">
    <source>
        <dbReference type="EMBL" id="EIW81278.1"/>
    </source>
</evidence>
<feature type="region of interest" description="Disordered" evidence="2">
    <location>
        <begin position="686"/>
        <end position="753"/>
    </location>
</feature>
<name>A0A5M3MQ24_CONPW</name>
<proteinExistence type="predicted"/>
<evidence type="ECO:0000256" key="1">
    <source>
        <dbReference type="SAM" id="Coils"/>
    </source>
</evidence>